<dbReference type="GO" id="GO:0016020">
    <property type="term" value="C:membrane"/>
    <property type="evidence" value="ECO:0007669"/>
    <property type="project" value="UniProtKB-SubCell"/>
</dbReference>
<evidence type="ECO:0000256" key="2">
    <source>
        <dbReference type="ARBA" id="ARBA00022692"/>
    </source>
</evidence>
<dbReference type="EMBL" id="OU503058">
    <property type="protein sequence ID" value="CAI9787076.1"/>
    <property type="molecule type" value="Genomic_DNA"/>
</dbReference>
<accession>A0AAD2EGD7</accession>
<evidence type="ECO:0000256" key="4">
    <source>
        <dbReference type="ARBA" id="ARBA00023136"/>
    </source>
</evidence>
<evidence type="ECO:0000313" key="7">
    <source>
        <dbReference type="EMBL" id="CAI9787076.1"/>
    </source>
</evidence>
<gene>
    <name evidence="7" type="ORF">FPE_LOCUS34506</name>
</gene>
<sequence>MSGADYHETSSPSSFPSLGFSILSRHRNQVHSMDSTHEASGHEIELEAFQKHVADRFHELAAADSNELLSIPWIRKLLDAFLCCQEEFGLIVFKNRGFFNRAPMDRYISEYFERNVKALDVCNAIRDGIELIRQWQKQLEIVLCALDNQCSIGEGQFRRAKKALIDLDIAMVDEKESKSTLAQRNRSFGRNNVQRERKSFSQFRSLSWSVSWSWSAARQLQAIGNNLAAPRTHEISATHGLNVAVFTMNYVLLFVMWALVAAIPCQDRGLQTHFLVTRQFVWAIPILSLHEKILDESKKRDRRNASGLLKEIREIEKCARQMNELADFVQFPLTEEKEEEVRHRVQEFGLVFKAVKDGLDPLENRVREVFHRIVQNRTECLDSIGRANSNN</sequence>
<dbReference type="InterPro" id="IPR008511">
    <property type="entry name" value="ROH1-like"/>
</dbReference>
<dbReference type="AlphaFoldDB" id="A0AAD2EGD7"/>
<keyword evidence="4 6" id="KW-0472">Membrane</keyword>
<feature type="transmembrane region" description="Helical" evidence="6">
    <location>
        <begin position="241"/>
        <end position="263"/>
    </location>
</feature>
<protein>
    <submittedName>
        <fullName evidence="7">Uncharacterized protein</fullName>
    </submittedName>
</protein>
<keyword evidence="8" id="KW-1185">Reference proteome</keyword>
<evidence type="ECO:0000256" key="1">
    <source>
        <dbReference type="ARBA" id="ARBA00004167"/>
    </source>
</evidence>
<evidence type="ECO:0000313" key="8">
    <source>
        <dbReference type="Proteomes" id="UP000834106"/>
    </source>
</evidence>
<comment type="subcellular location">
    <subcellularLocation>
        <location evidence="1">Membrane</location>
        <topology evidence="1">Single-pass membrane protein</topology>
    </subcellularLocation>
</comment>
<comment type="similarity">
    <text evidence="5">Belongs to the ROH1 family.</text>
</comment>
<evidence type="ECO:0000256" key="3">
    <source>
        <dbReference type="ARBA" id="ARBA00022989"/>
    </source>
</evidence>
<reference evidence="7" key="1">
    <citation type="submission" date="2023-05" db="EMBL/GenBank/DDBJ databases">
        <authorList>
            <person name="Huff M."/>
        </authorList>
    </citation>
    <scope>NUCLEOTIDE SEQUENCE</scope>
</reference>
<keyword evidence="3 6" id="KW-1133">Transmembrane helix</keyword>
<dbReference type="Proteomes" id="UP000834106">
    <property type="component" value="Chromosome 23"/>
</dbReference>
<evidence type="ECO:0000256" key="5">
    <source>
        <dbReference type="ARBA" id="ARBA00035114"/>
    </source>
</evidence>
<keyword evidence="2 6" id="KW-0812">Transmembrane</keyword>
<organism evidence="7 8">
    <name type="scientific">Fraxinus pennsylvanica</name>
    <dbReference type="NCBI Taxonomy" id="56036"/>
    <lineage>
        <taxon>Eukaryota</taxon>
        <taxon>Viridiplantae</taxon>
        <taxon>Streptophyta</taxon>
        <taxon>Embryophyta</taxon>
        <taxon>Tracheophyta</taxon>
        <taxon>Spermatophyta</taxon>
        <taxon>Magnoliopsida</taxon>
        <taxon>eudicotyledons</taxon>
        <taxon>Gunneridae</taxon>
        <taxon>Pentapetalae</taxon>
        <taxon>asterids</taxon>
        <taxon>lamiids</taxon>
        <taxon>Lamiales</taxon>
        <taxon>Oleaceae</taxon>
        <taxon>Oleeae</taxon>
        <taxon>Fraxinus</taxon>
    </lineage>
</organism>
<dbReference type="Pfam" id="PF05633">
    <property type="entry name" value="ROH1-like"/>
    <property type="match status" value="1"/>
</dbReference>
<name>A0AAD2EGD7_9LAMI</name>
<proteinExistence type="inferred from homology"/>
<dbReference type="PANTHER" id="PTHR31509">
    <property type="entry name" value="BPS1-LIKE PROTEIN"/>
    <property type="match status" value="1"/>
</dbReference>
<evidence type="ECO:0000256" key="6">
    <source>
        <dbReference type="SAM" id="Phobius"/>
    </source>
</evidence>